<accession>A0A8C4Z083</accession>
<dbReference type="AlphaFoldDB" id="A0A8C4Z083"/>
<dbReference type="Pfam" id="PF01223">
    <property type="entry name" value="Endonuclease_NS"/>
    <property type="match status" value="1"/>
</dbReference>
<reference evidence="4" key="2">
    <citation type="submission" date="2025-09" db="UniProtKB">
        <authorList>
            <consortium name="Ensembl"/>
        </authorList>
    </citation>
    <scope>IDENTIFICATION</scope>
</reference>
<dbReference type="InterPro" id="IPR039015">
    <property type="entry name" value="ENDOD1"/>
</dbReference>
<evidence type="ECO:0000256" key="1">
    <source>
        <dbReference type="SAM" id="MobiDB-lite"/>
    </source>
</evidence>
<feature type="region of interest" description="Disordered" evidence="1">
    <location>
        <begin position="259"/>
        <end position="279"/>
    </location>
</feature>
<dbReference type="SUPFAM" id="SSF54060">
    <property type="entry name" value="His-Me finger endonucleases"/>
    <property type="match status" value="1"/>
</dbReference>
<feature type="chain" id="PRO_5034667335" description="DNA/RNA non-specific endonuclease/pyrophosphatase/phosphodiesterase domain-containing protein" evidence="2">
    <location>
        <begin position="27"/>
        <end position="279"/>
    </location>
</feature>
<dbReference type="InterPro" id="IPR044929">
    <property type="entry name" value="DNA/RNA_non-sp_Endonuclease_sf"/>
</dbReference>
<keyword evidence="2" id="KW-0732">Signal</keyword>
<evidence type="ECO:0000313" key="5">
    <source>
        <dbReference type="Proteomes" id="UP000694546"/>
    </source>
</evidence>
<dbReference type="GeneTree" id="ENSGT01030000234592"/>
<feature type="domain" description="DNA/RNA non-specific endonuclease/pyrophosphatase/phosphodiesterase" evidence="3">
    <location>
        <begin position="57"/>
        <end position="248"/>
    </location>
</feature>
<evidence type="ECO:0000259" key="3">
    <source>
        <dbReference type="SMART" id="SM00892"/>
    </source>
</evidence>
<reference evidence="4" key="1">
    <citation type="submission" date="2025-08" db="UniProtKB">
        <authorList>
            <consortium name="Ensembl"/>
        </authorList>
    </citation>
    <scope>IDENTIFICATION</scope>
</reference>
<dbReference type="InterPro" id="IPR001604">
    <property type="entry name" value="Endo_G_ENPP1-like_dom"/>
</dbReference>
<dbReference type="Gene3D" id="3.40.570.10">
    <property type="entry name" value="Extracellular Endonuclease, subunit A"/>
    <property type="match status" value="1"/>
</dbReference>
<dbReference type="OMA" id="NWIASAY"/>
<dbReference type="GO" id="GO:0003676">
    <property type="term" value="F:nucleic acid binding"/>
    <property type="evidence" value="ECO:0007669"/>
    <property type="project" value="InterPro"/>
</dbReference>
<evidence type="ECO:0000313" key="4">
    <source>
        <dbReference type="Ensembl" id="ENSGMOP00000003980.2"/>
    </source>
</evidence>
<protein>
    <recommendedName>
        <fullName evidence="3">DNA/RNA non-specific endonuclease/pyrophosphatase/phosphodiesterase domain-containing protein</fullName>
    </recommendedName>
</protein>
<feature type="compositionally biased region" description="Basic residues" evidence="1">
    <location>
        <begin position="266"/>
        <end position="279"/>
    </location>
</feature>
<name>A0A8C4Z083_GADMO</name>
<dbReference type="GO" id="GO:0016787">
    <property type="term" value="F:hydrolase activity"/>
    <property type="evidence" value="ECO:0007669"/>
    <property type="project" value="InterPro"/>
</dbReference>
<proteinExistence type="predicted"/>
<dbReference type="GO" id="GO:0046872">
    <property type="term" value="F:metal ion binding"/>
    <property type="evidence" value="ECO:0007669"/>
    <property type="project" value="InterPro"/>
</dbReference>
<dbReference type="Proteomes" id="UP000694546">
    <property type="component" value="Chromosome 17"/>
</dbReference>
<dbReference type="PANTHER" id="PTHR21472">
    <property type="entry name" value="ENDONUCLEASE DOMAIN-CONTAINING 1 PROTEIN ENDOD1"/>
    <property type="match status" value="1"/>
</dbReference>
<dbReference type="SMART" id="SM00892">
    <property type="entry name" value="Endonuclease_NS"/>
    <property type="match status" value="1"/>
</dbReference>
<sequence>MRVMTGGCPLALVILLLVSTEPTATAVVKKVSDCAEFFLDGKPPKIENVLDQGNIQYPDRYAPIYKVKQIPVFSAYKYTGHEKGRCQDKWKLEPGSAEKDYQGQGSSYHKGHLFPCFHANSEDDQKSTFMVTNRVPQDPSFNIGGWKQMENRVKRVMDKYCLDQNKKLEAFVLTGAFPSDENMPNTKVNIPKTLWTAFCCYSKVLHKWFACAHWGANVKGRLEAKTVADLNLSLGVDPFPDKCLHTTDSELRTVFSSRPISPSSKTHVRKKAGKRPPKL</sequence>
<organism evidence="4 5">
    <name type="scientific">Gadus morhua</name>
    <name type="common">Atlantic cod</name>
    <dbReference type="NCBI Taxonomy" id="8049"/>
    <lineage>
        <taxon>Eukaryota</taxon>
        <taxon>Metazoa</taxon>
        <taxon>Chordata</taxon>
        <taxon>Craniata</taxon>
        <taxon>Vertebrata</taxon>
        <taxon>Euteleostomi</taxon>
        <taxon>Actinopterygii</taxon>
        <taxon>Neopterygii</taxon>
        <taxon>Teleostei</taxon>
        <taxon>Neoteleostei</taxon>
        <taxon>Acanthomorphata</taxon>
        <taxon>Zeiogadaria</taxon>
        <taxon>Gadariae</taxon>
        <taxon>Gadiformes</taxon>
        <taxon>Gadoidei</taxon>
        <taxon>Gadidae</taxon>
        <taxon>Gadus</taxon>
    </lineage>
</organism>
<feature type="signal peptide" evidence="2">
    <location>
        <begin position="1"/>
        <end position="26"/>
    </location>
</feature>
<dbReference type="InterPro" id="IPR044925">
    <property type="entry name" value="His-Me_finger_sf"/>
</dbReference>
<dbReference type="PANTHER" id="PTHR21472:SF15">
    <property type="entry name" value="ENDONUCLEASE DOMAIN-CONTAINING 1 PROTEIN-RELATED"/>
    <property type="match status" value="1"/>
</dbReference>
<dbReference type="Ensembl" id="ENSGMOT00000004100.2">
    <property type="protein sequence ID" value="ENSGMOP00000003980.2"/>
    <property type="gene ID" value="ENSGMOG00000003749.2"/>
</dbReference>
<keyword evidence="5" id="KW-1185">Reference proteome</keyword>
<evidence type="ECO:0000256" key="2">
    <source>
        <dbReference type="SAM" id="SignalP"/>
    </source>
</evidence>